<organism evidence="3 4">
    <name type="scientific">Gandjariella thermophila</name>
    <dbReference type="NCBI Taxonomy" id="1931992"/>
    <lineage>
        <taxon>Bacteria</taxon>
        <taxon>Bacillati</taxon>
        <taxon>Actinomycetota</taxon>
        <taxon>Actinomycetes</taxon>
        <taxon>Pseudonocardiales</taxon>
        <taxon>Pseudonocardiaceae</taxon>
        <taxon>Gandjariella</taxon>
    </lineage>
</organism>
<dbReference type="InterPro" id="IPR012334">
    <property type="entry name" value="Pectin_lyas_fold"/>
</dbReference>
<feature type="signal peptide" evidence="2">
    <location>
        <begin position="1"/>
        <end position="17"/>
    </location>
</feature>
<dbReference type="AlphaFoldDB" id="A0A4D4JHN6"/>
<accession>A0A4D4JHN6</accession>
<feature type="region of interest" description="Disordered" evidence="1">
    <location>
        <begin position="282"/>
        <end position="310"/>
    </location>
</feature>
<evidence type="ECO:0000313" key="4">
    <source>
        <dbReference type="Proteomes" id="UP000298860"/>
    </source>
</evidence>
<dbReference type="Proteomes" id="UP000298860">
    <property type="component" value="Unassembled WGS sequence"/>
</dbReference>
<evidence type="ECO:0000256" key="2">
    <source>
        <dbReference type="SAM" id="SignalP"/>
    </source>
</evidence>
<dbReference type="SUPFAM" id="SSF51126">
    <property type="entry name" value="Pectin lyase-like"/>
    <property type="match status" value="1"/>
</dbReference>
<dbReference type="EMBL" id="BJFL01000042">
    <property type="protein sequence ID" value="GDY33413.1"/>
    <property type="molecule type" value="Genomic_DNA"/>
</dbReference>
<dbReference type="Gene3D" id="2.160.20.10">
    <property type="entry name" value="Single-stranded right-handed beta-helix, Pectin lyase-like"/>
    <property type="match status" value="1"/>
</dbReference>
<dbReference type="InterPro" id="IPR011050">
    <property type="entry name" value="Pectin_lyase_fold/virulence"/>
</dbReference>
<evidence type="ECO:0000256" key="1">
    <source>
        <dbReference type="SAM" id="MobiDB-lite"/>
    </source>
</evidence>
<keyword evidence="2" id="KW-0732">Signal</keyword>
<evidence type="ECO:0008006" key="5">
    <source>
        <dbReference type="Google" id="ProtNLM"/>
    </source>
</evidence>
<comment type="caution">
    <text evidence="3">The sequence shown here is derived from an EMBL/GenBank/DDBJ whole genome shotgun (WGS) entry which is preliminary data.</text>
</comment>
<dbReference type="SMART" id="SM00710">
    <property type="entry name" value="PbH1"/>
    <property type="match status" value="5"/>
</dbReference>
<keyword evidence="4" id="KW-1185">Reference proteome</keyword>
<feature type="compositionally biased region" description="Polar residues" evidence="1">
    <location>
        <begin position="297"/>
        <end position="310"/>
    </location>
</feature>
<name>A0A4D4JHN6_9PSEU</name>
<feature type="chain" id="PRO_5020756633" description="Right handed beta helix domain-containing protein" evidence="2">
    <location>
        <begin position="18"/>
        <end position="356"/>
    </location>
</feature>
<dbReference type="InterPro" id="IPR006626">
    <property type="entry name" value="PbH1"/>
</dbReference>
<reference evidence="4" key="1">
    <citation type="submission" date="2019-04" db="EMBL/GenBank/DDBJ databases">
        <title>Draft genome sequence of Pseudonocardiaceae bacterium SL3-2-4.</title>
        <authorList>
            <person name="Ningsih F."/>
            <person name="Yokota A."/>
            <person name="Sakai Y."/>
            <person name="Nanatani K."/>
            <person name="Yabe S."/>
            <person name="Oetari A."/>
            <person name="Sjamsuridzal W."/>
        </authorList>
    </citation>
    <scope>NUCLEOTIDE SEQUENCE [LARGE SCALE GENOMIC DNA]</scope>
    <source>
        <strain evidence="4">SL3-2-4</strain>
    </source>
</reference>
<evidence type="ECO:0000313" key="3">
    <source>
        <dbReference type="EMBL" id="GDY33413.1"/>
    </source>
</evidence>
<protein>
    <recommendedName>
        <fullName evidence="5">Right handed beta helix domain-containing protein</fullName>
    </recommendedName>
</protein>
<proteinExistence type="predicted"/>
<sequence length="356" mass="33970">MAGVVAGLVSLPATANAAVTTVTCNGTALQTAITNANPGDILVLAPGCHYSYSTPFDATDDALPPIAKTLTIVGNGATIERSAMAAANFRIFEIDLPGDLRISNVTVRNGQANGDGGGFLVLGGRLTTGSTTITANMATNVGGGISVEPFGGVGGSATLNATTLSGNTAVSNGGGLELVGGVVGTSATLNNSTVTDNSSGALGGGIRVAIGSALTLNSTRVIRGTTLTGNIALQGGGISVVGSATLNSSTVSGNTASGAGAAGGGILNDGTLKLNSSTVTNNTANGTNARGGGIANSGTGTATLRSSPVSGNQALGMGADGGGVFNNGGTVTLISSPVTGNTPNNCGMPSTVPGCV</sequence>
<gene>
    <name evidence="3" type="ORF">GTS_50460</name>
</gene>